<dbReference type="InterPro" id="IPR003309">
    <property type="entry name" value="SCAN_dom"/>
</dbReference>
<dbReference type="CDD" id="cd07936">
    <property type="entry name" value="SCAN"/>
    <property type="match status" value="1"/>
</dbReference>
<dbReference type="Pfam" id="PF13837">
    <property type="entry name" value="Myb_DNA-bind_4"/>
    <property type="match status" value="1"/>
</dbReference>
<evidence type="ECO:0000256" key="4">
    <source>
        <dbReference type="SAM" id="MobiDB-lite"/>
    </source>
</evidence>
<name>A0A9F5IIB5_PYTBI</name>
<reference evidence="7 8" key="1">
    <citation type="submission" date="2025-04" db="UniProtKB">
        <authorList>
            <consortium name="RefSeq"/>
        </authorList>
    </citation>
    <scope>IDENTIFICATION</scope>
    <source>
        <tissue evidence="7 8">Liver</tissue>
    </source>
</reference>
<keyword evidence="6" id="KW-1185">Reference proteome</keyword>
<dbReference type="SUPFAM" id="SSF47353">
    <property type="entry name" value="Retrovirus capsid dimerization domain-like"/>
    <property type="match status" value="1"/>
</dbReference>
<evidence type="ECO:0000313" key="6">
    <source>
        <dbReference type="Proteomes" id="UP000695026"/>
    </source>
</evidence>
<dbReference type="RefSeq" id="XP_025025209.1">
    <property type="nucleotide sequence ID" value="XM_025169441.1"/>
</dbReference>
<evidence type="ECO:0000313" key="7">
    <source>
        <dbReference type="RefSeq" id="XP_025025209.1"/>
    </source>
</evidence>
<dbReference type="Gene3D" id="1.10.4020.10">
    <property type="entry name" value="DNA breaking-rejoining enzymes"/>
    <property type="match status" value="1"/>
</dbReference>
<dbReference type="Proteomes" id="UP000695026">
    <property type="component" value="Unplaced"/>
</dbReference>
<evidence type="ECO:0000259" key="5">
    <source>
        <dbReference type="PROSITE" id="PS50804"/>
    </source>
</evidence>
<comment type="function">
    <text evidence="1">May be involved in transcriptional regulation.</text>
</comment>
<dbReference type="OrthoDB" id="6365676at2759"/>
<dbReference type="PROSITE" id="PS50804">
    <property type="entry name" value="SCAN_BOX"/>
    <property type="match status" value="1"/>
</dbReference>
<feature type="region of interest" description="Disordered" evidence="4">
    <location>
        <begin position="1"/>
        <end position="30"/>
    </location>
</feature>
<feature type="compositionally biased region" description="Polar residues" evidence="4">
    <location>
        <begin position="405"/>
        <end position="427"/>
    </location>
</feature>
<keyword evidence="3" id="KW-0539">Nucleus</keyword>
<evidence type="ECO:0000313" key="9">
    <source>
        <dbReference type="RefSeq" id="XP_025025211.1"/>
    </source>
</evidence>
<dbReference type="Pfam" id="PF02023">
    <property type="entry name" value="SCAN"/>
    <property type="match status" value="1"/>
</dbReference>
<dbReference type="FunFam" id="1.10.4020.10:FF:000001">
    <property type="entry name" value="zinc finger protein 263 isoform X1"/>
    <property type="match status" value="1"/>
</dbReference>
<dbReference type="InterPro" id="IPR050916">
    <property type="entry name" value="SCAN-C2H2_zinc_finger"/>
</dbReference>
<feature type="region of interest" description="Disordered" evidence="4">
    <location>
        <begin position="365"/>
        <end position="427"/>
    </location>
</feature>
<feature type="region of interest" description="Disordered" evidence="4">
    <location>
        <begin position="722"/>
        <end position="786"/>
    </location>
</feature>
<dbReference type="SMART" id="SM00431">
    <property type="entry name" value="SCAN"/>
    <property type="match status" value="1"/>
</dbReference>
<protein>
    <submittedName>
        <fullName evidence="7 8">Uncharacterized protein LOC103057193 isoform X1</fullName>
    </submittedName>
</protein>
<evidence type="ECO:0000313" key="8">
    <source>
        <dbReference type="RefSeq" id="XP_025025210.1"/>
    </source>
</evidence>
<dbReference type="PANTHER" id="PTHR45935">
    <property type="entry name" value="PROTEIN ZBED8-RELATED"/>
    <property type="match status" value="1"/>
</dbReference>
<dbReference type="Gene3D" id="1.10.10.60">
    <property type="entry name" value="Homeodomain-like"/>
    <property type="match status" value="1"/>
</dbReference>
<dbReference type="AlphaFoldDB" id="A0A9F5IIB5"/>
<sequence length="786" mass="88498">MSYPAPNSCLTARGEMEPKPRGPEGEEGLERVRKSCGAGLSKCTRMEHLGWKLSQGIKQESFRGMQQQWKSQWQEFLKTLPCPHVGWEEDSEMVENAPWEDPKAFLASFEQVAQACQWPRGEWVPRLLPALSGEAKQAFSGLEAGDKEDYGKVKAAILRGEAIRIEVQRQHFRQFRFQEIEDPRRVYGQLQRLCRQWLKPERRTKEQILELLILEQFLASLPPDLQSWIRAGGPDTCSQAVALVEDFLLNRQEAKDPSQEVRTKSSLDGERVTLDVDQEEIYKDVKQNNNGIIHLLGNRSEESGDSSSLLPPEGDETVKASPGKDLMNLKEAGVSLNVVEPTPIQPGQRTMFWQVMQEEDGDADSLEGLLVPKPDLASSPDEEEEQVFIRFPVESERIADHESGPSDTSSSEAAPNPSGGAQLSRSASCPLRDFTGSHWKHPRWTDDEIQAFIDIWGDTSVQQALFSNYRTVSQFQWISGQMKARGYDRNWLQCREKAKHLRKSYKDCLGGNSQWGQGRRTWPFFNQLNQFLRIEQDLVVPREIRRKDVQHHLVDRRRKRAKNVAGQVAKASRVRVEASGLPAVEAHELQSKQQSKHRSRFPNSTARSGCQKPPLTSTERVRNVYKPRRERRPDVGQARGAIADSAGGSTLRGPAYRADPVPSSEIEKAWEECERKAVEKLEGYLREKGWELQTRHSSRTGILQDVLSIVCKGRTAASLPVLTSSIQGSPPPSKTSHSEGSTESQVSTEPCQNPAAPSLPPPSQGSLSDRSARLKRKRALPARFQC</sequence>
<feature type="region of interest" description="Disordered" evidence="4">
    <location>
        <begin position="297"/>
        <end position="321"/>
    </location>
</feature>
<organism evidence="6 8">
    <name type="scientific">Python bivittatus</name>
    <name type="common">Burmese python</name>
    <name type="synonym">Python molurus bivittatus</name>
    <dbReference type="NCBI Taxonomy" id="176946"/>
    <lineage>
        <taxon>Eukaryota</taxon>
        <taxon>Metazoa</taxon>
        <taxon>Chordata</taxon>
        <taxon>Craniata</taxon>
        <taxon>Vertebrata</taxon>
        <taxon>Euteleostomi</taxon>
        <taxon>Lepidosauria</taxon>
        <taxon>Squamata</taxon>
        <taxon>Bifurcata</taxon>
        <taxon>Unidentata</taxon>
        <taxon>Episquamata</taxon>
        <taxon>Toxicofera</taxon>
        <taxon>Serpentes</taxon>
        <taxon>Henophidia</taxon>
        <taxon>Pythonidae</taxon>
        <taxon>Python</taxon>
    </lineage>
</organism>
<dbReference type="PANTHER" id="PTHR45935:SF15">
    <property type="entry name" value="SCAN BOX DOMAIN-CONTAINING PROTEIN"/>
    <property type="match status" value="1"/>
</dbReference>
<accession>A0A9F5IIB5</accession>
<dbReference type="InterPro" id="IPR038269">
    <property type="entry name" value="SCAN_sf"/>
</dbReference>
<dbReference type="InterPro" id="IPR044822">
    <property type="entry name" value="Myb_DNA-bind_4"/>
</dbReference>
<gene>
    <name evidence="7 8 9" type="primary">LOC103057193</name>
</gene>
<feature type="compositionally biased region" description="Polar residues" evidence="4">
    <location>
        <begin position="722"/>
        <end position="749"/>
    </location>
</feature>
<feature type="region of interest" description="Disordered" evidence="4">
    <location>
        <begin position="586"/>
        <end position="664"/>
    </location>
</feature>
<proteinExistence type="inferred from homology"/>
<comment type="similarity">
    <text evidence="2">Belongs to the krueppel C2H2-type zinc-finger protein family.</text>
</comment>
<evidence type="ECO:0000256" key="2">
    <source>
        <dbReference type="ARBA" id="ARBA00006991"/>
    </source>
</evidence>
<evidence type="ECO:0000256" key="1">
    <source>
        <dbReference type="ARBA" id="ARBA00003767"/>
    </source>
</evidence>
<dbReference type="RefSeq" id="XP_025025211.1">
    <property type="nucleotide sequence ID" value="XM_025169443.1"/>
</dbReference>
<feature type="domain" description="SCAN box" evidence="5">
    <location>
        <begin position="169"/>
        <end position="252"/>
    </location>
</feature>
<feature type="compositionally biased region" description="Polar residues" evidence="4">
    <location>
        <begin position="601"/>
        <end position="618"/>
    </location>
</feature>
<evidence type="ECO:0000256" key="3">
    <source>
        <dbReference type="ARBA" id="ARBA00023242"/>
    </source>
</evidence>
<feature type="compositionally biased region" description="Basic and acidic residues" evidence="4">
    <location>
        <begin position="14"/>
        <end position="30"/>
    </location>
</feature>
<dbReference type="RefSeq" id="XP_025025210.1">
    <property type="nucleotide sequence ID" value="XM_025169442.1"/>
</dbReference>
<dbReference type="GeneID" id="103057193"/>
<feature type="compositionally biased region" description="Basic and acidic residues" evidence="4">
    <location>
        <begin position="393"/>
        <end position="404"/>
    </location>
</feature>